<proteinExistence type="inferred from homology"/>
<dbReference type="SUPFAM" id="SSF57667">
    <property type="entry name" value="beta-beta-alpha zinc fingers"/>
    <property type="match status" value="1"/>
</dbReference>
<keyword evidence="2 5" id="KW-0808">Transferase</keyword>
<dbReference type="EC" id="2.5.1.75" evidence="5 6"/>
<dbReference type="Gene3D" id="3.40.50.300">
    <property type="entry name" value="P-loop containing nucleotide triphosphate hydrolases"/>
    <property type="match status" value="1"/>
</dbReference>
<organism evidence="9 10">
    <name type="scientific">Pseudopithomyces chartarum</name>
    <dbReference type="NCBI Taxonomy" id="1892770"/>
    <lineage>
        <taxon>Eukaryota</taxon>
        <taxon>Fungi</taxon>
        <taxon>Dikarya</taxon>
        <taxon>Ascomycota</taxon>
        <taxon>Pezizomycotina</taxon>
        <taxon>Dothideomycetes</taxon>
        <taxon>Pleosporomycetidae</taxon>
        <taxon>Pleosporales</taxon>
        <taxon>Massarineae</taxon>
        <taxon>Didymosphaeriaceae</taxon>
        <taxon>Pseudopithomyces</taxon>
    </lineage>
</organism>
<evidence type="ECO:0000313" key="9">
    <source>
        <dbReference type="EMBL" id="KAK3209945.1"/>
    </source>
</evidence>
<evidence type="ECO:0000256" key="1">
    <source>
        <dbReference type="ARBA" id="ARBA00005842"/>
    </source>
</evidence>
<keyword evidence="10" id="KW-1185">Reference proteome</keyword>
<dbReference type="GO" id="GO:0005524">
    <property type="term" value="F:ATP binding"/>
    <property type="evidence" value="ECO:0007669"/>
    <property type="project" value="UniProtKB-UniRule"/>
</dbReference>
<dbReference type="GO" id="GO:0005739">
    <property type="term" value="C:mitochondrion"/>
    <property type="evidence" value="ECO:0007669"/>
    <property type="project" value="TreeGrafter"/>
</dbReference>
<name>A0AAN6RIH5_9PLEO</name>
<evidence type="ECO:0000256" key="5">
    <source>
        <dbReference type="PIRNR" id="PIRNR039110"/>
    </source>
</evidence>
<dbReference type="Gene3D" id="1.10.20.140">
    <property type="match status" value="1"/>
</dbReference>
<dbReference type="Pfam" id="PF01715">
    <property type="entry name" value="IPPT"/>
    <property type="match status" value="1"/>
</dbReference>
<dbReference type="HAMAP" id="MF_00185">
    <property type="entry name" value="IPP_trans"/>
    <property type="match status" value="1"/>
</dbReference>
<evidence type="ECO:0000256" key="4">
    <source>
        <dbReference type="ARBA" id="ARBA00022840"/>
    </source>
</evidence>
<feature type="region of interest" description="Disordered" evidence="8">
    <location>
        <begin position="426"/>
        <end position="483"/>
    </location>
</feature>
<feature type="compositionally biased region" description="Basic and acidic residues" evidence="8">
    <location>
        <begin position="468"/>
        <end position="483"/>
    </location>
</feature>
<comment type="catalytic activity">
    <reaction evidence="5 6">
        <text>adenosine(37) in tRNA + dimethylallyl diphosphate = N(6)-dimethylallyladenosine(37) in tRNA + diphosphate</text>
        <dbReference type="Rhea" id="RHEA:26482"/>
        <dbReference type="Rhea" id="RHEA-COMP:10162"/>
        <dbReference type="Rhea" id="RHEA-COMP:10375"/>
        <dbReference type="ChEBI" id="CHEBI:33019"/>
        <dbReference type="ChEBI" id="CHEBI:57623"/>
        <dbReference type="ChEBI" id="CHEBI:74411"/>
        <dbReference type="ChEBI" id="CHEBI:74415"/>
        <dbReference type="EC" id="2.5.1.75"/>
    </reaction>
</comment>
<evidence type="ECO:0000256" key="2">
    <source>
        <dbReference type="ARBA" id="ARBA00022679"/>
    </source>
</evidence>
<comment type="similarity">
    <text evidence="1 5 7">Belongs to the IPP transferase family.</text>
</comment>
<sequence>MAVTPPSKPLVAIVGATGTGKSDLAVEIARRFDGEIINGDAMQLYKGLPVITNKITQDEMKGIPHHLLGRIGLEEETWTVGKFVANALGIIDEIRSRGKLPILVGGTHFYTQSLLFKDGLSEEPLLKNDEEQSNRPAILDEPTDILLEKLREVDPVMADRWHPNERRKIQRSLEIYLKTGKPASQIYDEQRLRKELPNDAPDDVSRLRFPTLLFWMHASKEILTKRLDSRVDKMIQNGLLSEVEALHNFRMEYEARTGQDVDQTRGIWVSIGYKEFLAYQTAVVDGSSSEAELAKLKRAAIEKTQAATRQYAKRQIRWIQIKLLNALLAAEQGGRTFLLDIPDASQWDAAAVQPSSDITAKFLSGQHLPDPTSLSPAASEMLNPRRDYDLSQRPDLWGKRECETCGTTSFNENDWKLHLKSRAHRRAVGIQKKKENAPPRSREPKDVAVSQEDSEDVLETYMSTIAHESSDTQLKESTTDEKR</sequence>
<dbReference type="PIRSF" id="PIRSF039110">
    <property type="entry name" value="IPP_transferase"/>
    <property type="match status" value="1"/>
</dbReference>
<dbReference type="AlphaFoldDB" id="A0AAN6RIH5"/>
<dbReference type="GO" id="GO:0006400">
    <property type="term" value="P:tRNA modification"/>
    <property type="evidence" value="ECO:0007669"/>
    <property type="project" value="TreeGrafter"/>
</dbReference>
<dbReference type="InterPro" id="IPR039657">
    <property type="entry name" value="Dimethylallyltransferase"/>
</dbReference>
<reference evidence="9 10" key="1">
    <citation type="submission" date="2021-02" db="EMBL/GenBank/DDBJ databases">
        <title>Genome assembly of Pseudopithomyces chartarum.</title>
        <authorList>
            <person name="Jauregui R."/>
            <person name="Singh J."/>
            <person name="Voisey C."/>
        </authorList>
    </citation>
    <scope>NUCLEOTIDE SEQUENCE [LARGE SCALE GENOMIC DNA]</scope>
    <source>
        <strain evidence="9 10">AGR01</strain>
    </source>
</reference>
<evidence type="ECO:0000256" key="6">
    <source>
        <dbReference type="RuleBase" id="RU003783"/>
    </source>
</evidence>
<dbReference type="GO" id="GO:0052381">
    <property type="term" value="F:tRNA dimethylallyltransferase activity"/>
    <property type="evidence" value="ECO:0007669"/>
    <property type="project" value="UniProtKB-UniRule"/>
</dbReference>
<keyword evidence="5" id="KW-0963">Cytoplasm</keyword>
<dbReference type="InterPro" id="IPR030666">
    <property type="entry name" value="IPP_transferase_euk"/>
</dbReference>
<dbReference type="EMBL" id="WVTA01000005">
    <property type="protein sequence ID" value="KAK3209945.1"/>
    <property type="molecule type" value="Genomic_DNA"/>
</dbReference>
<evidence type="ECO:0000256" key="7">
    <source>
        <dbReference type="RuleBase" id="RU003785"/>
    </source>
</evidence>
<evidence type="ECO:0000256" key="3">
    <source>
        <dbReference type="ARBA" id="ARBA00022741"/>
    </source>
</evidence>
<dbReference type="Gene3D" id="3.30.160.60">
    <property type="entry name" value="Classic Zinc Finger"/>
    <property type="match status" value="1"/>
</dbReference>
<keyword evidence="5 6" id="KW-0819">tRNA processing</keyword>
<protein>
    <recommendedName>
        <fullName evidence="5 6">tRNA dimethylallyltransferase</fullName>
        <ecNumber evidence="5 6">2.5.1.75</ecNumber>
    </recommendedName>
</protein>
<accession>A0AAN6RIH5</accession>
<gene>
    <name evidence="9" type="ORF">GRF29_44g1125675</name>
</gene>
<comment type="caution">
    <text evidence="9">The sequence shown here is derived from an EMBL/GenBank/DDBJ whole genome shotgun (WGS) entry which is preliminary data.</text>
</comment>
<feature type="compositionally biased region" description="Basic and acidic residues" evidence="8">
    <location>
        <begin position="432"/>
        <end position="446"/>
    </location>
</feature>
<dbReference type="InterPro" id="IPR018022">
    <property type="entry name" value="IPT"/>
</dbReference>
<dbReference type="InterPro" id="IPR036236">
    <property type="entry name" value="Znf_C2H2_sf"/>
</dbReference>
<dbReference type="PANTHER" id="PTHR11088:SF89">
    <property type="entry name" value="TRNA DIMETHYLALLYLTRANSFERASE"/>
    <property type="match status" value="1"/>
</dbReference>
<dbReference type="Proteomes" id="UP001280581">
    <property type="component" value="Unassembled WGS sequence"/>
</dbReference>
<dbReference type="NCBIfam" id="TIGR00174">
    <property type="entry name" value="miaA"/>
    <property type="match status" value="1"/>
</dbReference>
<evidence type="ECO:0000313" key="10">
    <source>
        <dbReference type="Proteomes" id="UP001280581"/>
    </source>
</evidence>
<keyword evidence="3 5" id="KW-0547">Nucleotide-binding</keyword>
<keyword evidence="4 5" id="KW-0067">ATP-binding</keyword>
<dbReference type="InterPro" id="IPR027417">
    <property type="entry name" value="P-loop_NTPase"/>
</dbReference>
<evidence type="ECO:0000256" key="8">
    <source>
        <dbReference type="SAM" id="MobiDB-lite"/>
    </source>
</evidence>
<dbReference type="SUPFAM" id="SSF52540">
    <property type="entry name" value="P-loop containing nucleoside triphosphate hydrolases"/>
    <property type="match status" value="2"/>
</dbReference>
<comment type="function">
    <text evidence="5">Catalyzes the transfer of a dimethylallyl group onto the adenine at position 37.</text>
</comment>
<dbReference type="PANTHER" id="PTHR11088">
    <property type="entry name" value="TRNA DIMETHYLALLYLTRANSFERASE"/>
    <property type="match status" value="1"/>
</dbReference>